<organism evidence="9 10">
    <name type="scientific">Thermotalea metallivorans</name>
    <dbReference type="NCBI Taxonomy" id="520762"/>
    <lineage>
        <taxon>Bacteria</taxon>
        <taxon>Bacillati</taxon>
        <taxon>Bacillota</taxon>
        <taxon>Clostridia</taxon>
        <taxon>Peptostreptococcales</taxon>
        <taxon>Thermotaleaceae</taxon>
        <taxon>Thermotalea</taxon>
    </lineage>
</organism>
<dbReference type="RefSeq" id="WP_068556646.1">
    <property type="nucleotide sequence ID" value="NZ_LOEE01000045.1"/>
</dbReference>
<dbReference type="PATRIC" id="fig|520762.4.peg.2275"/>
<accession>A0A140L2W5</accession>
<feature type="transmembrane region" description="Helical" evidence="7">
    <location>
        <begin position="77"/>
        <end position="96"/>
    </location>
</feature>
<dbReference type="OrthoDB" id="9809173at2"/>
<dbReference type="Pfam" id="PF00528">
    <property type="entry name" value="BPD_transp_1"/>
    <property type="match status" value="1"/>
</dbReference>
<comment type="similarity">
    <text evidence="7">Belongs to the binding-protein-dependent transport system permease family.</text>
</comment>
<comment type="caution">
    <text evidence="9">The sequence shown here is derived from an EMBL/GenBank/DDBJ whole genome shotgun (WGS) entry which is preliminary data.</text>
</comment>
<feature type="transmembrane region" description="Helical" evidence="7">
    <location>
        <begin position="12"/>
        <end position="36"/>
    </location>
</feature>
<dbReference type="PROSITE" id="PS50928">
    <property type="entry name" value="ABC_TM1"/>
    <property type="match status" value="1"/>
</dbReference>
<evidence type="ECO:0000256" key="5">
    <source>
        <dbReference type="ARBA" id="ARBA00022989"/>
    </source>
</evidence>
<dbReference type="InterPro" id="IPR000515">
    <property type="entry name" value="MetI-like"/>
</dbReference>
<evidence type="ECO:0000313" key="9">
    <source>
        <dbReference type="EMBL" id="KXG74890.1"/>
    </source>
</evidence>
<evidence type="ECO:0000256" key="2">
    <source>
        <dbReference type="ARBA" id="ARBA00022448"/>
    </source>
</evidence>
<protein>
    <submittedName>
        <fullName evidence="9">Lactose transport system permease protein LacF</fullName>
    </submittedName>
</protein>
<feature type="domain" description="ABC transmembrane type-1" evidence="8">
    <location>
        <begin position="71"/>
        <end position="285"/>
    </location>
</feature>
<dbReference type="GO" id="GO:0005886">
    <property type="term" value="C:plasma membrane"/>
    <property type="evidence" value="ECO:0007669"/>
    <property type="project" value="UniProtKB-SubCell"/>
</dbReference>
<dbReference type="STRING" id="520762.AN619_20600"/>
<dbReference type="Proteomes" id="UP000070456">
    <property type="component" value="Unassembled WGS sequence"/>
</dbReference>
<dbReference type="Gene3D" id="1.10.3720.10">
    <property type="entry name" value="MetI-like"/>
    <property type="match status" value="1"/>
</dbReference>
<dbReference type="PANTHER" id="PTHR30193:SF37">
    <property type="entry name" value="INNER MEMBRANE ABC TRANSPORTER PERMEASE PROTEIN YCJO"/>
    <property type="match status" value="1"/>
</dbReference>
<keyword evidence="10" id="KW-1185">Reference proteome</keyword>
<feature type="transmembrane region" description="Helical" evidence="7">
    <location>
        <begin position="108"/>
        <end position="129"/>
    </location>
</feature>
<dbReference type="EMBL" id="LOEE01000045">
    <property type="protein sequence ID" value="KXG74890.1"/>
    <property type="molecule type" value="Genomic_DNA"/>
</dbReference>
<evidence type="ECO:0000256" key="3">
    <source>
        <dbReference type="ARBA" id="ARBA00022475"/>
    </source>
</evidence>
<dbReference type="SUPFAM" id="SSF161098">
    <property type="entry name" value="MetI-like"/>
    <property type="match status" value="1"/>
</dbReference>
<feature type="transmembrane region" description="Helical" evidence="7">
    <location>
        <begin position="212"/>
        <end position="229"/>
    </location>
</feature>
<feature type="transmembrane region" description="Helical" evidence="7">
    <location>
        <begin position="264"/>
        <end position="285"/>
    </location>
</feature>
<dbReference type="InterPro" id="IPR051393">
    <property type="entry name" value="ABC_transporter_permease"/>
</dbReference>
<name>A0A140L2W5_9FIRM</name>
<evidence type="ECO:0000259" key="8">
    <source>
        <dbReference type="PROSITE" id="PS50928"/>
    </source>
</evidence>
<reference evidence="9 10" key="1">
    <citation type="submission" date="2015-12" db="EMBL/GenBank/DDBJ databases">
        <title>Draft genome sequence of the thermoanaerobe Thermotalea metallivorans, an isolate from the runoff channel of the Great Artesian Basin, Australia.</title>
        <authorList>
            <person name="Patel B.K."/>
        </authorList>
    </citation>
    <scope>NUCLEOTIDE SEQUENCE [LARGE SCALE GENOMIC DNA]</scope>
    <source>
        <strain evidence="9 10">B2-1</strain>
    </source>
</reference>
<feature type="transmembrane region" description="Helical" evidence="7">
    <location>
        <begin position="241"/>
        <end position="258"/>
    </location>
</feature>
<keyword evidence="5 7" id="KW-1133">Transmembrane helix</keyword>
<keyword evidence="4 7" id="KW-0812">Transmembrane</keyword>
<dbReference type="PANTHER" id="PTHR30193">
    <property type="entry name" value="ABC TRANSPORTER PERMEASE PROTEIN"/>
    <property type="match status" value="1"/>
</dbReference>
<keyword evidence="3" id="KW-1003">Cell membrane</keyword>
<evidence type="ECO:0000256" key="6">
    <source>
        <dbReference type="ARBA" id="ARBA00023136"/>
    </source>
</evidence>
<proteinExistence type="inferred from homology"/>
<evidence type="ECO:0000256" key="4">
    <source>
        <dbReference type="ARBA" id="ARBA00022692"/>
    </source>
</evidence>
<evidence type="ECO:0000313" key="10">
    <source>
        <dbReference type="Proteomes" id="UP000070456"/>
    </source>
</evidence>
<sequence>MFSLKQKEEINGYLFILPAIVVIFTFVLLPIGYSIFLSFFKVKLLGGVQYDFTGLKNYLTIVTDERAKIALWNTLKYVIIVVPTQTMIALILASILNSGIKFQNGFRIIYFLPTLTSSAALTLIFMWMFSLEGFMNQFIGWLGFAPKNWLGDPRVALNAIMVMNIWSTVPYFMTIYLAALQDIPRAQYEAAEIDGASAIQKFLYITVPNLKPITNFVLIMGIIGTFQLFDQSYIFSGGSGGPSNATLTVVLLIYQYAFRTMNTIGYASSMAVVLAIIIMIATIIARKINREESLY</sequence>
<keyword evidence="6 7" id="KW-0472">Membrane</keyword>
<comment type="subcellular location">
    <subcellularLocation>
        <location evidence="1 7">Cell membrane</location>
        <topology evidence="1 7">Multi-pass membrane protein</topology>
    </subcellularLocation>
</comment>
<dbReference type="GO" id="GO:0055085">
    <property type="term" value="P:transmembrane transport"/>
    <property type="evidence" value="ECO:0007669"/>
    <property type="project" value="InterPro"/>
</dbReference>
<dbReference type="AlphaFoldDB" id="A0A140L2W5"/>
<dbReference type="InterPro" id="IPR035906">
    <property type="entry name" value="MetI-like_sf"/>
</dbReference>
<evidence type="ECO:0000256" key="7">
    <source>
        <dbReference type="RuleBase" id="RU363032"/>
    </source>
</evidence>
<gene>
    <name evidence="9" type="primary">lacF</name>
    <name evidence="9" type="ORF">AN619_20600</name>
</gene>
<evidence type="ECO:0000256" key="1">
    <source>
        <dbReference type="ARBA" id="ARBA00004651"/>
    </source>
</evidence>
<keyword evidence="2 7" id="KW-0813">Transport</keyword>
<dbReference type="CDD" id="cd06261">
    <property type="entry name" value="TM_PBP2"/>
    <property type="match status" value="1"/>
</dbReference>